<proteinExistence type="predicted"/>
<gene>
    <name evidence="2" type="ORF">HYG81_10495</name>
</gene>
<protein>
    <submittedName>
        <fullName evidence="2">Uncharacterized protein</fullName>
    </submittedName>
</protein>
<evidence type="ECO:0000313" key="3">
    <source>
        <dbReference type="Proteomes" id="UP000510869"/>
    </source>
</evidence>
<dbReference type="GeneID" id="56143638"/>
<dbReference type="RefSeq" id="WP_180839637.1">
    <property type="nucleotide sequence ID" value="NZ_CP059154.1"/>
</dbReference>
<sequence length="127" mass="13232">MTPPHRSQEYDIAITAGTGLALAAYVTLGGLLAFGLGCLPIALGLYRYVPEEEHVLQGLLGLLAVLLGGMAPPSVLIGTPFGHWLVDDSPLPLALGIAVLVLVFVLVLRRSLPKLVAPSDAVDPSTQ</sequence>
<organism evidence="2 3">
    <name type="scientific">Natrinema zhouii</name>
    <dbReference type="NCBI Taxonomy" id="1710539"/>
    <lineage>
        <taxon>Archaea</taxon>
        <taxon>Methanobacteriati</taxon>
        <taxon>Methanobacteriota</taxon>
        <taxon>Stenosarchaea group</taxon>
        <taxon>Halobacteria</taxon>
        <taxon>Halobacteriales</taxon>
        <taxon>Natrialbaceae</taxon>
        <taxon>Natrinema</taxon>
    </lineage>
</organism>
<evidence type="ECO:0000256" key="1">
    <source>
        <dbReference type="SAM" id="Phobius"/>
    </source>
</evidence>
<keyword evidence="1" id="KW-0472">Membrane</keyword>
<dbReference type="EMBL" id="CP059154">
    <property type="protein sequence ID" value="QLK24554.1"/>
    <property type="molecule type" value="Genomic_DNA"/>
</dbReference>
<feature type="transmembrane region" description="Helical" evidence="1">
    <location>
        <begin position="58"/>
        <end position="77"/>
    </location>
</feature>
<reference evidence="2 3" key="1">
    <citation type="submission" date="2020-07" db="EMBL/GenBank/DDBJ databases">
        <title>Natrinema (YPL30) sp. nov. and Haloterrigena xxxxxx (YPL8) sp. nov., isolated from a salt mine.</title>
        <authorList>
            <person name="Cui H."/>
        </authorList>
    </citation>
    <scope>NUCLEOTIDE SEQUENCE [LARGE SCALE GENOMIC DNA]</scope>
    <source>
        <strain evidence="2 3">YPL13</strain>
    </source>
</reference>
<evidence type="ECO:0000313" key="2">
    <source>
        <dbReference type="EMBL" id="QLK24554.1"/>
    </source>
</evidence>
<feature type="transmembrane region" description="Helical" evidence="1">
    <location>
        <begin position="20"/>
        <end position="46"/>
    </location>
</feature>
<feature type="transmembrane region" description="Helical" evidence="1">
    <location>
        <begin position="89"/>
        <end position="108"/>
    </location>
</feature>
<keyword evidence="3" id="KW-1185">Reference proteome</keyword>
<dbReference type="KEGG" id="nay:HYG81_10495"/>
<keyword evidence="1" id="KW-1133">Transmembrane helix</keyword>
<accession>A0A7D6CML9</accession>
<dbReference type="Proteomes" id="UP000510869">
    <property type="component" value="Chromosome"/>
</dbReference>
<dbReference type="AlphaFoldDB" id="A0A7D6CML9"/>
<keyword evidence="1" id="KW-0812">Transmembrane</keyword>
<name>A0A7D6CML9_9EURY</name>